<reference evidence="1 2" key="1">
    <citation type="submission" date="2019-07" db="EMBL/GenBank/DDBJ databases">
        <title>Genomic Encyclopedia of Archaeal and Bacterial Type Strains, Phase II (KMG-II): from individual species to whole genera.</title>
        <authorList>
            <person name="Goeker M."/>
        </authorList>
    </citation>
    <scope>NUCLEOTIDE SEQUENCE [LARGE SCALE GENOMIC DNA]</scope>
    <source>
        <strain evidence="1 2">ATCC BAA-252</strain>
    </source>
</reference>
<accession>A0A562T7G7</accession>
<evidence type="ECO:0000313" key="2">
    <source>
        <dbReference type="Proteomes" id="UP000320593"/>
    </source>
</evidence>
<evidence type="ECO:0008006" key="3">
    <source>
        <dbReference type="Google" id="ProtNLM"/>
    </source>
</evidence>
<organism evidence="1 2">
    <name type="scientific">Roseibium hamelinense</name>
    <dbReference type="NCBI Taxonomy" id="150831"/>
    <lineage>
        <taxon>Bacteria</taxon>
        <taxon>Pseudomonadati</taxon>
        <taxon>Pseudomonadota</taxon>
        <taxon>Alphaproteobacteria</taxon>
        <taxon>Hyphomicrobiales</taxon>
        <taxon>Stappiaceae</taxon>
        <taxon>Roseibium</taxon>
    </lineage>
</organism>
<dbReference type="RefSeq" id="WP_145342295.1">
    <property type="nucleotide sequence ID" value="NZ_SMLY01000052.1"/>
</dbReference>
<comment type="caution">
    <text evidence="1">The sequence shown here is derived from an EMBL/GenBank/DDBJ whole genome shotgun (WGS) entry which is preliminary data.</text>
</comment>
<proteinExistence type="predicted"/>
<gene>
    <name evidence="1" type="ORF">JM93_01773</name>
</gene>
<dbReference type="AlphaFoldDB" id="A0A562T7G7"/>
<protein>
    <recommendedName>
        <fullName evidence="3">Solute-binding protein family 3/N-terminal domain-containing protein</fullName>
    </recommendedName>
</protein>
<sequence length="251" mass="28153">MPRKVPYFLTHLIALVWLAVLSGHGVAAAPKITLYTYKLESIDLIALRNEVYDYFSSKYAGSFEIKDAPIKRVVEVMNHRPGVCVIASEVDDENFVLVRPVFDIRYAVYSYSLLPPDPDRDPLKDYNRPVITLAGGASTTVAKALGLRVFEVSDRQQMLRMLASGRSQFIIAQSNIIEPLALDMGIANLVKVKDFYRSYAELICSKKTDPSVIAQLSELWDEGRRTGLIDGIFKKYEFEDSLPALGVALRD</sequence>
<name>A0A562T7G7_9HYPH</name>
<keyword evidence="2" id="KW-1185">Reference proteome</keyword>
<dbReference type="SUPFAM" id="SSF53850">
    <property type="entry name" value="Periplasmic binding protein-like II"/>
    <property type="match status" value="1"/>
</dbReference>
<evidence type="ECO:0000313" key="1">
    <source>
        <dbReference type="EMBL" id="TWI89569.1"/>
    </source>
</evidence>
<dbReference type="Proteomes" id="UP000320593">
    <property type="component" value="Unassembled WGS sequence"/>
</dbReference>
<dbReference type="EMBL" id="VLLF01000003">
    <property type="protein sequence ID" value="TWI89569.1"/>
    <property type="molecule type" value="Genomic_DNA"/>
</dbReference>